<dbReference type="HOGENOM" id="CLU_2831966_0_0_1"/>
<gene>
    <name evidence="1" type="ORF">PDE_03333</name>
</gene>
<keyword evidence="2" id="KW-1185">Reference proteome</keyword>
<accession>S8B1Y6</accession>
<proteinExistence type="predicted"/>
<reference evidence="1 2" key="1">
    <citation type="journal article" date="2013" name="PLoS ONE">
        <title>Genomic and secretomic analyses reveal unique features of the lignocellulolytic enzyme system of Penicillium decumbens.</title>
        <authorList>
            <person name="Liu G."/>
            <person name="Zhang L."/>
            <person name="Wei X."/>
            <person name="Zou G."/>
            <person name="Qin Y."/>
            <person name="Ma L."/>
            <person name="Li J."/>
            <person name="Zheng H."/>
            <person name="Wang S."/>
            <person name="Wang C."/>
            <person name="Xun L."/>
            <person name="Zhao G.-P."/>
            <person name="Zhou Z."/>
            <person name="Qu Y."/>
        </authorList>
    </citation>
    <scope>NUCLEOTIDE SEQUENCE [LARGE SCALE GENOMIC DNA]</scope>
    <source>
        <strain evidence="2">114-2 / CGMCC 5302</strain>
    </source>
</reference>
<protein>
    <submittedName>
        <fullName evidence="1">Uncharacterized protein</fullName>
    </submittedName>
</protein>
<sequence>MAAPRPESEISPATETLRKYEIDHASMHTLVILSVARTQQAELGARREKRAKSCGTWTDMPKNCHV</sequence>
<organism evidence="1 2">
    <name type="scientific">Penicillium oxalicum (strain 114-2 / CGMCC 5302)</name>
    <name type="common">Penicillium decumbens</name>
    <dbReference type="NCBI Taxonomy" id="933388"/>
    <lineage>
        <taxon>Eukaryota</taxon>
        <taxon>Fungi</taxon>
        <taxon>Dikarya</taxon>
        <taxon>Ascomycota</taxon>
        <taxon>Pezizomycotina</taxon>
        <taxon>Eurotiomycetes</taxon>
        <taxon>Eurotiomycetidae</taxon>
        <taxon>Eurotiales</taxon>
        <taxon>Aspergillaceae</taxon>
        <taxon>Penicillium</taxon>
    </lineage>
</organism>
<dbReference type="AlphaFoldDB" id="S8B1Y6"/>
<dbReference type="Proteomes" id="UP000019376">
    <property type="component" value="Unassembled WGS sequence"/>
</dbReference>
<evidence type="ECO:0000313" key="1">
    <source>
        <dbReference type="EMBL" id="EPS28387.1"/>
    </source>
</evidence>
<dbReference type="EMBL" id="KB644411">
    <property type="protein sequence ID" value="EPS28387.1"/>
    <property type="molecule type" value="Genomic_DNA"/>
</dbReference>
<evidence type="ECO:0000313" key="2">
    <source>
        <dbReference type="Proteomes" id="UP000019376"/>
    </source>
</evidence>
<name>S8B1Y6_PENO1</name>